<dbReference type="InterPro" id="IPR024534">
    <property type="entry name" value="JetD_C"/>
</dbReference>
<dbReference type="RefSeq" id="WP_141822300.1">
    <property type="nucleotide sequence ID" value="NZ_BAAAQC010000010.1"/>
</dbReference>
<dbReference type="Pfam" id="PF11795">
    <property type="entry name" value="DUF3322"/>
    <property type="match status" value="1"/>
</dbReference>
<dbReference type="Proteomes" id="UP000320085">
    <property type="component" value="Unassembled WGS sequence"/>
</dbReference>
<reference evidence="4 5" key="1">
    <citation type="submission" date="2019-06" db="EMBL/GenBank/DDBJ databases">
        <title>Sequencing the genomes of 1000 actinobacteria strains.</title>
        <authorList>
            <person name="Klenk H.-P."/>
        </authorList>
    </citation>
    <scope>NUCLEOTIDE SEQUENCE [LARGE SCALE GENOMIC DNA]</scope>
    <source>
        <strain evidence="4 5">DSM 21776</strain>
    </source>
</reference>
<proteinExistence type="predicted"/>
<feature type="region of interest" description="Disordered" evidence="1">
    <location>
        <begin position="1"/>
        <end position="33"/>
    </location>
</feature>
<feature type="compositionally biased region" description="Polar residues" evidence="1">
    <location>
        <begin position="1"/>
        <end position="17"/>
    </location>
</feature>
<accession>A0A543PNN5</accession>
<gene>
    <name evidence="4" type="ORF">FHX52_2389</name>
</gene>
<dbReference type="EMBL" id="VFQF01000002">
    <property type="protein sequence ID" value="TQN45689.1"/>
    <property type="molecule type" value="Genomic_DNA"/>
</dbReference>
<dbReference type="Pfam" id="PF09983">
    <property type="entry name" value="JetD_C"/>
    <property type="match status" value="1"/>
</dbReference>
<feature type="domain" description="DUF3322" evidence="3">
    <location>
        <begin position="38"/>
        <end position="222"/>
    </location>
</feature>
<dbReference type="AlphaFoldDB" id="A0A543PNN5"/>
<dbReference type="PIRSF" id="PIRSF028408">
    <property type="entry name" value="UCP028408"/>
    <property type="match status" value="1"/>
</dbReference>
<dbReference type="OrthoDB" id="322908at2"/>
<protein>
    <recommendedName>
        <fullName evidence="6">Wadjet protein JetD C-terminal domain-containing protein</fullName>
    </recommendedName>
</protein>
<evidence type="ECO:0000256" key="1">
    <source>
        <dbReference type="SAM" id="MobiDB-lite"/>
    </source>
</evidence>
<evidence type="ECO:0000313" key="5">
    <source>
        <dbReference type="Proteomes" id="UP000320085"/>
    </source>
</evidence>
<evidence type="ECO:0000259" key="3">
    <source>
        <dbReference type="Pfam" id="PF11795"/>
    </source>
</evidence>
<comment type="caution">
    <text evidence="4">The sequence shown here is derived from an EMBL/GenBank/DDBJ whole genome shotgun (WGS) entry which is preliminary data.</text>
</comment>
<evidence type="ECO:0000259" key="2">
    <source>
        <dbReference type="Pfam" id="PF09983"/>
    </source>
</evidence>
<name>A0A543PNN5_9MICO</name>
<sequence>MTPPSQGASPAKSTGASPKTRGRTSGRASGRLAWSTTDDVRAALRRRWDRGELLRAHLDKEVWEPIRVPLKAPTARELASDFGAVQDWAAQLHRDAGGARPGFRLESRNVGGRLVGTNALPVAAWIDEPAQAWRLLRVAGEVSTAEGLYAVSLAADPAIATWVAEHPLRALAHAALWREVTATALWLRDKVGTAAYLREIDVPGVDTKFIEGHRTLLAELLDVLALGVADESRSASKDFARRYGFSDKPAMTRVRSLDGRPVVGGFTDAVVRVDELARLELAARRVLVVENEITFLALPPVPDAVAFFGAGFDVLRLGRLPWLRDRDVVYWGDLDTHGFVILDRLRGQLPEVRSILMDLDTLTAHASQWTIDPSPSRATLERLTAPESEVYRTLRDHELGTSIRLEQERVTFDRVVAAIDGVWS</sequence>
<evidence type="ECO:0008006" key="6">
    <source>
        <dbReference type="Google" id="ProtNLM"/>
    </source>
</evidence>
<organism evidence="4 5">
    <name type="scientific">Humibacillus xanthopallidus</name>
    <dbReference type="NCBI Taxonomy" id="412689"/>
    <lineage>
        <taxon>Bacteria</taxon>
        <taxon>Bacillati</taxon>
        <taxon>Actinomycetota</taxon>
        <taxon>Actinomycetes</taxon>
        <taxon>Micrococcales</taxon>
        <taxon>Intrasporangiaceae</taxon>
        <taxon>Humibacillus</taxon>
    </lineage>
</organism>
<dbReference type="InterPro" id="IPR014544">
    <property type="entry name" value="UCP028408"/>
</dbReference>
<dbReference type="InterPro" id="IPR024537">
    <property type="entry name" value="DUF3322"/>
</dbReference>
<feature type="domain" description="Wadjet protein JetD C-terminal" evidence="2">
    <location>
        <begin position="244"/>
        <end position="418"/>
    </location>
</feature>
<evidence type="ECO:0000313" key="4">
    <source>
        <dbReference type="EMBL" id="TQN45689.1"/>
    </source>
</evidence>